<dbReference type="EMBL" id="MTQA01000141">
    <property type="protein sequence ID" value="PNP76538.1"/>
    <property type="molecule type" value="Genomic_DNA"/>
</dbReference>
<feature type="region of interest" description="Disordered" evidence="1">
    <location>
        <begin position="1"/>
        <end position="33"/>
    </location>
</feature>
<organism evidence="3 4">
    <name type="scientific">Gibberella nygamai</name>
    <name type="common">Bean root rot disease fungus</name>
    <name type="synonym">Fusarium nygamai</name>
    <dbReference type="NCBI Taxonomy" id="42673"/>
    <lineage>
        <taxon>Eukaryota</taxon>
        <taxon>Fungi</taxon>
        <taxon>Dikarya</taxon>
        <taxon>Ascomycota</taxon>
        <taxon>Pezizomycotina</taxon>
        <taxon>Sordariomycetes</taxon>
        <taxon>Hypocreomycetidae</taxon>
        <taxon>Hypocreales</taxon>
        <taxon>Nectriaceae</taxon>
        <taxon>Fusarium</taxon>
        <taxon>Fusarium fujikuroi species complex</taxon>
    </lineage>
</organism>
<keyword evidence="4" id="KW-1185">Reference proteome</keyword>
<evidence type="ECO:0000313" key="4">
    <source>
        <dbReference type="Proteomes" id="UP000236664"/>
    </source>
</evidence>
<keyword evidence="2" id="KW-0812">Transmembrane</keyword>
<evidence type="ECO:0000313" key="3">
    <source>
        <dbReference type="EMBL" id="PNP76538.1"/>
    </source>
</evidence>
<evidence type="ECO:0000256" key="1">
    <source>
        <dbReference type="SAM" id="MobiDB-lite"/>
    </source>
</evidence>
<comment type="caution">
    <text evidence="3">The sequence shown here is derived from an EMBL/GenBank/DDBJ whole genome shotgun (WGS) entry which is preliminary data.</text>
</comment>
<keyword evidence="2" id="KW-0472">Membrane</keyword>
<gene>
    <name evidence="3" type="ORF">FNYG_09957</name>
</gene>
<dbReference type="AlphaFoldDB" id="A0A2K0W2N6"/>
<name>A0A2K0W2N6_GIBNY</name>
<accession>A0A2K0W2N6</accession>
<keyword evidence="2" id="KW-1133">Transmembrane helix</keyword>
<dbReference type="Proteomes" id="UP000236664">
    <property type="component" value="Unassembled WGS sequence"/>
</dbReference>
<feature type="compositionally biased region" description="Polar residues" evidence="1">
    <location>
        <begin position="1"/>
        <end position="14"/>
    </location>
</feature>
<evidence type="ECO:0000256" key="2">
    <source>
        <dbReference type="SAM" id="Phobius"/>
    </source>
</evidence>
<sequence>MTPPQDSAATSTHQDLCPTFDGKLDPGRTSPKKSLEDQVDDLLAILRDIQSFIMSAFPGAGRIVIIISIFSLLQERIGAACIIAGGFAAQIHHRVDVGSPIRFF</sequence>
<proteinExistence type="predicted"/>
<dbReference type="OrthoDB" id="5105861at2759"/>
<protein>
    <submittedName>
        <fullName evidence="3">Uncharacterized protein</fullName>
    </submittedName>
</protein>
<feature type="transmembrane region" description="Helical" evidence="2">
    <location>
        <begin position="52"/>
        <end position="73"/>
    </location>
</feature>
<reference evidence="3 4" key="1">
    <citation type="submission" date="2017-06" db="EMBL/GenBank/DDBJ databases">
        <title>Genome of Fusarium nygamai isolate CS10214.</title>
        <authorList>
            <person name="Gardiner D.M."/>
            <person name="Obanor F."/>
            <person name="Kazan K."/>
        </authorList>
    </citation>
    <scope>NUCLEOTIDE SEQUENCE [LARGE SCALE GENOMIC DNA]</scope>
    <source>
        <strain evidence="3 4">CS10214</strain>
    </source>
</reference>